<dbReference type="GO" id="GO:0042742">
    <property type="term" value="P:defense response to bacterium"/>
    <property type="evidence" value="ECO:0007669"/>
    <property type="project" value="UniProtKB-ARBA"/>
</dbReference>
<dbReference type="RefSeq" id="XP_020401669.1">
    <property type="nucleotide sequence ID" value="XM_020546080.3"/>
</dbReference>
<dbReference type="Gene3D" id="1.20.5.4130">
    <property type="match status" value="1"/>
</dbReference>
<dbReference type="Pfam" id="PF23559">
    <property type="entry name" value="WHD_DRP"/>
    <property type="match status" value="1"/>
</dbReference>
<dbReference type="Pfam" id="PF00931">
    <property type="entry name" value="NB-ARC"/>
    <property type="match status" value="2"/>
</dbReference>
<organism evidence="11 12">
    <name type="scientific">Zea mays</name>
    <name type="common">Maize</name>
    <dbReference type="NCBI Taxonomy" id="4577"/>
    <lineage>
        <taxon>Eukaryota</taxon>
        <taxon>Viridiplantae</taxon>
        <taxon>Streptophyta</taxon>
        <taxon>Embryophyta</taxon>
        <taxon>Tracheophyta</taxon>
        <taxon>Spermatophyta</taxon>
        <taxon>Magnoliopsida</taxon>
        <taxon>Liliopsida</taxon>
        <taxon>Poales</taxon>
        <taxon>Poaceae</taxon>
        <taxon>PACMAD clade</taxon>
        <taxon>Panicoideae</taxon>
        <taxon>Andropogonodae</taxon>
        <taxon>Andropogoneae</taxon>
        <taxon>Tripsacinae</taxon>
        <taxon>Zea</taxon>
    </lineage>
</organism>
<feature type="domain" description="Disease resistance protein winged helix" evidence="9">
    <location>
        <begin position="434"/>
        <end position="504"/>
    </location>
</feature>
<dbReference type="GO" id="GO:0002758">
    <property type="term" value="P:innate immune response-activating signaling pathway"/>
    <property type="evidence" value="ECO:0007669"/>
    <property type="project" value="UniProtKB-ARBA"/>
</dbReference>
<dbReference type="CDD" id="cd14798">
    <property type="entry name" value="RX-CC_like"/>
    <property type="match status" value="1"/>
</dbReference>
<dbReference type="InterPro" id="IPR058922">
    <property type="entry name" value="WHD_DRP"/>
</dbReference>
<dbReference type="PANTHER" id="PTHR23155">
    <property type="entry name" value="DISEASE RESISTANCE PROTEIN RP"/>
    <property type="match status" value="1"/>
</dbReference>
<dbReference type="RefSeq" id="XP_035819317.1">
    <property type="nucleotide sequence ID" value="XM_035963424.1"/>
</dbReference>
<keyword evidence="2" id="KW-0433">Leucine-rich repeat</keyword>
<dbReference type="GO" id="GO:0098542">
    <property type="term" value="P:defense response to other organism"/>
    <property type="evidence" value="ECO:0000318"/>
    <property type="project" value="GO_Central"/>
</dbReference>
<reference evidence="11" key="2">
    <citation type="submission" date="2019-07" db="EMBL/GenBank/DDBJ databases">
        <authorList>
            <person name="Seetharam A."/>
            <person name="Woodhouse M."/>
            <person name="Cannon E."/>
        </authorList>
    </citation>
    <scope>NUCLEOTIDE SEQUENCE [LARGE SCALE GENOMIC DNA]</scope>
    <source>
        <strain evidence="11">cv. B73</strain>
    </source>
</reference>
<dbReference type="RefSeq" id="XP_035819324.1">
    <property type="nucleotide sequence ID" value="XM_035963431.1"/>
</dbReference>
<keyword evidence="6" id="KW-0175">Coiled coil</keyword>
<dbReference type="Pfam" id="PF23598">
    <property type="entry name" value="LRR_14"/>
    <property type="match status" value="1"/>
</dbReference>
<dbReference type="RefSeq" id="XP_035819326.1">
    <property type="nucleotide sequence ID" value="XM_035963433.1"/>
</dbReference>
<dbReference type="Proteomes" id="UP000007305">
    <property type="component" value="Chromosome 10"/>
</dbReference>
<keyword evidence="3" id="KW-0677">Repeat</keyword>
<dbReference type="PRINTS" id="PR00364">
    <property type="entry name" value="DISEASERSIST"/>
</dbReference>
<reference evidence="12" key="1">
    <citation type="journal article" date="2009" name="Science">
        <title>The B73 maize genome: complexity, diversity, and dynamics.</title>
        <authorList>
            <person name="Schnable P.S."/>
            <person name="Ware D."/>
            <person name="Fulton R.S."/>
            <person name="Stein J.C."/>
            <person name="Wei F."/>
            <person name="Pasternak S."/>
            <person name="Liang C."/>
            <person name="Zhang J."/>
            <person name="Fulton L."/>
            <person name="Graves T.A."/>
            <person name="Minx P."/>
            <person name="Reily A.D."/>
            <person name="Courtney L."/>
            <person name="Kruchowski S.S."/>
            <person name="Tomlinson C."/>
            <person name="Strong C."/>
            <person name="Delehaunty K."/>
            <person name="Fronick C."/>
            <person name="Courtney B."/>
            <person name="Rock S.M."/>
            <person name="Belter E."/>
            <person name="Du F."/>
            <person name="Kim K."/>
            <person name="Abbott R.M."/>
            <person name="Cotton M."/>
            <person name="Levy A."/>
            <person name="Marchetto P."/>
            <person name="Ochoa K."/>
            <person name="Jackson S.M."/>
            <person name="Gillam B."/>
            <person name="Chen W."/>
            <person name="Yan L."/>
            <person name="Higginbotham J."/>
            <person name="Cardenas M."/>
            <person name="Waligorski J."/>
            <person name="Applebaum E."/>
            <person name="Phelps L."/>
            <person name="Falcone J."/>
            <person name="Kanchi K."/>
            <person name="Thane T."/>
            <person name="Scimone A."/>
            <person name="Thane N."/>
            <person name="Henke J."/>
            <person name="Wang T."/>
            <person name="Ruppert J."/>
            <person name="Shah N."/>
            <person name="Rotter K."/>
            <person name="Hodges J."/>
            <person name="Ingenthron E."/>
            <person name="Cordes M."/>
            <person name="Kohlberg S."/>
            <person name="Sgro J."/>
            <person name="Delgado B."/>
            <person name="Mead K."/>
            <person name="Chinwalla A."/>
            <person name="Leonard S."/>
            <person name="Crouse K."/>
            <person name="Collura K."/>
            <person name="Kudrna D."/>
            <person name="Currie J."/>
            <person name="He R."/>
            <person name="Angelova A."/>
            <person name="Rajasekar S."/>
            <person name="Mueller T."/>
            <person name="Lomeli R."/>
            <person name="Scara G."/>
            <person name="Ko A."/>
            <person name="Delaney K."/>
            <person name="Wissotski M."/>
            <person name="Lopez G."/>
            <person name="Campos D."/>
            <person name="Braidotti M."/>
            <person name="Ashley E."/>
            <person name="Golser W."/>
            <person name="Kim H."/>
            <person name="Lee S."/>
            <person name="Lin J."/>
            <person name="Dujmic Z."/>
            <person name="Kim W."/>
            <person name="Talag J."/>
            <person name="Zuccolo A."/>
            <person name="Fan C."/>
            <person name="Sebastian A."/>
            <person name="Kramer M."/>
            <person name="Spiegel L."/>
            <person name="Nascimento L."/>
            <person name="Zutavern T."/>
            <person name="Miller B."/>
            <person name="Ambroise C."/>
            <person name="Muller S."/>
            <person name="Spooner W."/>
            <person name="Narechania A."/>
            <person name="Ren L."/>
            <person name="Wei S."/>
            <person name="Kumari S."/>
            <person name="Faga B."/>
            <person name="Levy M.J."/>
            <person name="McMahan L."/>
            <person name="Van Buren P."/>
            <person name="Vaughn M.W."/>
            <person name="Ying K."/>
            <person name="Yeh C.-T."/>
            <person name="Emrich S.J."/>
            <person name="Jia Y."/>
            <person name="Kalyanaraman A."/>
            <person name="Hsia A.-P."/>
            <person name="Barbazuk W.B."/>
            <person name="Baucom R.S."/>
            <person name="Brutnell T.P."/>
            <person name="Carpita N.C."/>
            <person name="Chaparro C."/>
            <person name="Chia J.-M."/>
            <person name="Deragon J.-M."/>
            <person name="Estill J.C."/>
            <person name="Fu Y."/>
            <person name="Jeddeloh J.A."/>
            <person name="Han Y."/>
            <person name="Lee H."/>
            <person name="Li P."/>
            <person name="Lisch D.R."/>
            <person name="Liu S."/>
            <person name="Liu Z."/>
            <person name="Nagel D.H."/>
            <person name="McCann M.C."/>
            <person name="SanMiguel P."/>
            <person name="Myers A.M."/>
            <person name="Nettleton D."/>
            <person name="Nguyen J."/>
            <person name="Penning B.W."/>
            <person name="Ponnala L."/>
            <person name="Schneider K.L."/>
            <person name="Schwartz D.C."/>
            <person name="Sharma A."/>
            <person name="Soderlund C."/>
            <person name="Springer N.M."/>
            <person name="Sun Q."/>
            <person name="Wang H."/>
            <person name="Waterman M."/>
            <person name="Westerman R."/>
            <person name="Wolfgruber T.K."/>
            <person name="Yang L."/>
            <person name="Yu Y."/>
            <person name="Zhang L."/>
            <person name="Zhou S."/>
            <person name="Zhu Q."/>
            <person name="Bennetzen J.L."/>
            <person name="Dawe R.K."/>
            <person name="Jiang J."/>
            <person name="Jiang N."/>
            <person name="Presting G.G."/>
            <person name="Wessler S.R."/>
            <person name="Aluru S."/>
            <person name="Martienssen R.A."/>
            <person name="Clifton S.W."/>
            <person name="McCombie W.R."/>
            <person name="Wing R.A."/>
            <person name="Wilson R.K."/>
        </authorList>
    </citation>
    <scope>NUCLEOTIDE SEQUENCE [LARGE SCALE GENOMIC DNA]</scope>
    <source>
        <strain evidence="12">cv. B73</strain>
    </source>
</reference>
<dbReference type="RefSeq" id="XP_035819327.1">
    <property type="nucleotide sequence ID" value="XM_035963434.1"/>
</dbReference>
<dbReference type="InterPro" id="IPR038005">
    <property type="entry name" value="RX-like_CC"/>
</dbReference>
<evidence type="ECO:0000259" key="8">
    <source>
        <dbReference type="Pfam" id="PF18052"/>
    </source>
</evidence>
<feature type="domain" description="Disease resistance N-terminal" evidence="8">
    <location>
        <begin position="13"/>
        <end position="96"/>
    </location>
</feature>
<dbReference type="InterPro" id="IPR041118">
    <property type="entry name" value="Rx_N"/>
</dbReference>
<dbReference type="RefSeq" id="XP_035819319.1">
    <property type="nucleotide sequence ID" value="XM_035963426.1"/>
</dbReference>
<evidence type="ECO:0008006" key="13">
    <source>
        <dbReference type="Google" id="ProtNLM"/>
    </source>
</evidence>
<dbReference type="Gene3D" id="3.40.50.300">
    <property type="entry name" value="P-loop containing nucleotide triphosphate hydrolases"/>
    <property type="match status" value="2"/>
</dbReference>
<evidence type="ECO:0000313" key="11">
    <source>
        <dbReference type="EnsemblPlants" id="Zm00001eb419270_P001"/>
    </source>
</evidence>
<dbReference type="RefSeq" id="XP_035819325.1">
    <property type="nucleotide sequence ID" value="XM_035963432.1"/>
</dbReference>
<dbReference type="SUPFAM" id="SSF52058">
    <property type="entry name" value="L domain-like"/>
    <property type="match status" value="1"/>
</dbReference>
<dbReference type="InterPro" id="IPR042197">
    <property type="entry name" value="Apaf_helical"/>
</dbReference>
<dbReference type="AlphaFoldDB" id="A0A804ULV7"/>
<dbReference type="FunFam" id="1.10.10.10:FF:000322">
    <property type="entry name" value="Probable disease resistance protein At1g63360"/>
    <property type="match status" value="1"/>
</dbReference>
<dbReference type="GO" id="GO:0009626">
    <property type="term" value="P:plant-type hypersensitive response"/>
    <property type="evidence" value="ECO:0007669"/>
    <property type="project" value="UniProtKB-ARBA"/>
</dbReference>
<dbReference type="InterPro" id="IPR036388">
    <property type="entry name" value="WH-like_DNA-bd_sf"/>
</dbReference>
<dbReference type="RefSeq" id="XP_035819321.1">
    <property type="nucleotide sequence ID" value="XM_035963428.1"/>
</dbReference>
<evidence type="ECO:0000313" key="12">
    <source>
        <dbReference type="Proteomes" id="UP000007305"/>
    </source>
</evidence>
<evidence type="ECO:0000259" key="7">
    <source>
        <dbReference type="Pfam" id="PF00931"/>
    </source>
</evidence>
<dbReference type="RefSeq" id="XP_035819320.1">
    <property type="nucleotide sequence ID" value="XM_035963427.1"/>
</dbReference>
<evidence type="ECO:0000256" key="5">
    <source>
        <dbReference type="ARBA" id="ARBA00022821"/>
    </source>
</evidence>
<dbReference type="RefSeq" id="XP_035819328.1">
    <property type="nucleotide sequence ID" value="XM_035963435.1"/>
</dbReference>
<dbReference type="EnsemblPlants" id="Zm00001eb419270_T001">
    <property type="protein sequence ID" value="Zm00001eb419270_P001"/>
    <property type="gene ID" value="Zm00001eb419270"/>
</dbReference>
<dbReference type="Pfam" id="PF18052">
    <property type="entry name" value="Rx_N"/>
    <property type="match status" value="1"/>
</dbReference>
<sequence>MDLVTGPLAILPSKLQELLQIQDEYRLQKEVRGRVEMICRELQSMHAALRKVADVPRDQIDLQTKVWRRDVREASYDIEDAIDTFLMRIRDRAPSDPNRFRLAMKKMTKLSRKVKAIHEIGAAIGDIVRKIQELVDRRVRYKLDVAADRSISMVSVDPRLAALYKEATQLIGIDQSMSEIISMLLSDESGQQHIKKISIVGAGGLGKTTLAKETYERLRSEYEFATFVSVGQNPDLVRVFKNILVKLDIYQQVDTINRTDTRALIDEIRQRLSYVRCRYLIVIDDVWDLESWHTLELAFVENNNGSGIIITTRNFAVATIAGRVYKLRPLSYHHSKELFYRSLFGEGVCLDDQIINKASDKFLKKCDGIPLALITMASLFMGKPTQMWSELANNAFGHKGRNSHLEETTMRILSLSYSDLPLNLRTCFVYLSRYPDDYVINKSSLIWKWIAEGFIQEEQGKQLFELGEEFFNELVSRSIIQVVQSKFDNTVQGFRIHSMVLGLIRLLSSEENFVSVLDEEGQISISGKLRRLAIHNRKEEHNLGDNMDLLPWLRSFTAIECPIYMIPPVFIFKLLRVLDLESCGSMEGYDLKQLGNLHNLRFIGLCNTYVRTLPQELGHLKFLQTLELKGSGVEELPSSMGELAGLMCLNADWTTRVPKWIGMLTSLQQLVMYPCGGYSARWFVKGLGHLRELRMLRLLIKADDEKQLAQLLESVLKLPKIEALHLDYYGGVQLNRLVKLEPSDFACSGRLRSLELQLLEFSRLPVWLNAYYLPQIRDLSLLMFDVDKQDLKNLGDFKELRHLHLLIVNTERRDAITCASGGFRNLRFFSITKPFKFQQGDLPRLEILDFHFNVPLQSGANSGLDFDFGLENIPSLQQVIVQINCLDAFPLPEEVETALRHAIGVHPNRPIVDISLPRRKLDKADNDGAEGRSKLAHYSKSLSSAHDKPMDELIKRLYVVDNEAYDKKMKIVPIVRSEGLGKTTLAQKVFDKLSPHFDCAAFVLVGQNPDMRKVFTDILIGLDNQKYQDFPMTILDIIELIGLVRKSLINKRFFVVVDDVWDLKAWDIIKSALIENTNGSAVLTTTSRQIWEHENWRPSGDDKSDSDAEQLEPHLDVTTPADVLPASSPSKSKVVAHVELRHDDPDSSAFGIPQVAGDTQPELRLFPEADADLKGFFYENLFGSEDKCPDDLKDICKDLIQISAGVLSDAYETVEELRGITYDTGKLAACVSEKKIRALLSQTTWPSKGLLKIF</sequence>
<name>A0A804ULV7_MAIZE</name>
<dbReference type="Gene3D" id="1.10.10.10">
    <property type="entry name" value="Winged helix-like DNA-binding domain superfamily/Winged helix DNA-binding domain"/>
    <property type="match status" value="1"/>
</dbReference>
<dbReference type="SUPFAM" id="SSF52540">
    <property type="entry name" value="P-loop containing nucleoside triphosphate hydrolases"/>
    <property type="match status" value="2"/>
</dbReference>
<gene>
    <name evidence="11" type="primary">LOC103641468</name>
</gene>
<evidence type="ECO:0000256" key="1">
    <source>
        <dbReference type="ARBA" id="ARBA00008894"/>
    </source>
</evidence>
<feature type="domain" description="NB-ARC" evidence="7">
    <location>
        <begin position="948"/>
        <end position="1086"/>
    </location>
</feature>
<dbReference type="RefSeq" id="XP_035819318.1">
    <property type="nucleotide sequence ID" value="XM_035963425.1"/>
</dbReference>
<dbReference type="InterPro" id="IPR002182">
    <property type="entry name" value="NB-ARC"/>
</dbReference>
<keyword evidence="12" id="KW-1185">Reference proteome</keyword>
<dbReference type="Gene3D" id="1.10.8.430">
    <property type="entry name" value="Helical domain of apoptotic protease-activating factors"/>
    <property type="match status" value="1"/>
</dbReference>
<dbReference type="OrthoDB" id="10499444at2759"/>
<evidence type="ECO:0000256" key="4">
    <source>
        <dbReference type="ARBA" id="ARBA00022741"/>
    </source>
</evidence>
<keyword evidence="5" id="KW-0611">Plant defense</keyword>
<evidence type="ECO:0000256" key="2">
    <source>
        <dbReference type="ARBA" id="ARBA00022614"/>
    </source>
</evidence>
<dbReference type="InterPro" id="IPR032675">
    <property type="entry name" value="LRR_dom_sf"/>
</dbReference>
<dbReference type="RefSeq" id="XP_035819329.1">
    <property type="nucleotide sequence ID" value="XM_035963436.1"/>
</dbReference>
<keyword evidence="4" id="KW-0547">Nucleotide-binding</keyword>
<dbReference type="InterPro" id="IPR055414">
    <property type="entry name" value="LRR_R13L4/SHOC2-like"/>
</dbReference>
<dbReference type="InParanoid" id="A0A804ULV7"/>
<accession>A0A804ULV7</accession>
<dbReference type="GO" id="GO:0043531">
    <property type="term" value="F:ADP binding"/>
    <property type="evidence" value="ECO:0007669"/>
    <property type="project" value="InterPro"/>
</dbReference>
<evidence type="ECO:0000259" key="10">
    <source>
        <dbReference type="Pfam" id="PF23598"/>
    </source>
</evidence>
<dbReference type="RefSeq" id="XP_035819322.1">
    <property type="nucleotide sequence ID" value="XM_035963429.1"/>
</dbReference>
<feature type="domain" description="Disease resistance R13L4/SHOC-2-like LRR" evidence="10">
    <location>
        <begin position="553"/>
        <end position="911"/>
    </location>
</feature>
<evidence type="ECO:0000256" key="6">
    <source>
        <dbReference type="ARBA" id="ARBA00023054"/>
    </source>
</evidence>
<evidence type="ECO:0000259" key="9">
    <source>
        <dbReference type="Pfam" id="PF23559"/>
    </source>
</evidence>
<dbReference type="Gramene" id="Zm00001eb419270_T001">
    <property type="protein sequence ID" value="Zm00001eb419270_P001"/>
    <property type="gene ID" value="Zm00001eb419270"/>
</dbReference>
<evidence type="ECO:0000256" key="3">
    <source>
        <dbReference type="ARBA" id="ARBA00022737"/>
    </source>
</evidence>
<proteinExistence type="inferred from homology"/>
<protein>
    <recommendedName>
        <fullName evidence="13">AAA+ ATPase domain-containing protein</fullName>
    </recommendedName>
</protein>
<dbReference type="InterPro" id="IPR044974">
    <property type="entry name" value="Disease_R_plants"/>
</dbReference>
<dbReference type="InterPro" id="IPR027417">
    <property type="entry name" value="P-loop_NTPase"/>
</dbReference>
<comment type="similarity">
    <text evidence="1">Belongs to the disease resistance NB-LRR family.</text>
</comment>
<dbReference type="GeneID" id="103641468"/>
<reference evidence="11" key="3">
    <citation type="submission" date="2021-05" db="UniProtKB">
        <authorList>
            <consortium name="EnsemblPlants"/>
        </authorList>
    </citation>
    <scope>IDENTIFICATION</scope>
    <source>
        <strain evidence="11">cv. B73</strain>
    </source>
</reference>
<dbReference type="PANTHER" id="PTHR23155:SF1210">
    <property type="entry name" value="AAA+ ATPASE DOMAIN-CONTAINING PROTEIN"/>
    <property type="match status" value="1"/>
</dbReference>
<dbReference type="Gene3D" id="3.80.10.10">
    <property type="entry name" value="Ribonuclease Inhibitor"/>
    <property type="match status" value="1"/>
</dbReference>
<feature type="domain" description="NB-ARC" evidence="7">
    <location>
        <begin position="174"/>
        <end position="340"/>
    </location>
</feature>